<dbReference type="InterPro" id="IPR032710">
    <property type="entry name" value="NTF2-like_dom_sf"/>
</dbReference>
<feature type="signal peptide" evidence="1">
    <location>
        <begin position="1"/>
        <end position="22"/>
    </location>
</feature>
<keyword evidence="1" id="KW-0732">Signal</keyword>
<dbReference type="InterPro" id="IPR037401">
    <property type="entry name" value="SnoaL-like"/>
</dbReference>
<dbReference type="RefSeq" id="WP_284243974.1">
    <property type="nucleotide sequence ID" value="NZ_BSST01000001.1"/>
</dbReference>
<proteinExistence type="predicted"/>
<dbReference type="Proteomes" id="UP001157186">
    <property type="component" value="Unassembled WGS sequence"/>
</dbReference>
<dbReference type="Gene3D" id="3.10.450.50">
    <property type="match status" value="1"/>
</dbReference>
<name>A0ABQ6GRQ6_9GAMM</name>
<feature type="chain" id="PRO_5046933536" description="SnoaL-like domain-containing protein" evidence="1">
    <location>
        <begin position="23"/>
        <end position="158"/>
    </location>
</feature>
<dbReference type="Pfam" id="PF13474">
    <property type="entry name" value="SnoaL_3"/>
    <property type="match status" value="1"/>
</dbReference>
<organism evidence="3 4">
    <name type="scientific">Thalassotalea insulae</name>
    <dbReference type="NCBI Taxonomy" id="2056778"/>
    <lineage>
        <taxon>Bacteria</taxon>
        <taxon>Pseudomonadati</taxon>
        <taxon>Pseudomonadota</taxon>
        <taxon>Gammaproteobacteria</taxon>
        <taxon>Alteromonadales</taxon>
        <taxon>Colwelliaceae</taxon>
        <taxon>Thalassotalea</taxon>
    </lineage>
</organism>
<evidence type="ECO:0000259" key="2">
    <source>
        <dbReference type="Pfam" id="PF13474"/>
    </source>
</evidence>
<dbReference type="SUPFAM" id="SSF54427">
    <property type="entry name" value="NTF2-like"/>
    <property type="match status" value="1"/>
</dbReference>
<evidence type="ECO:0000256" key="1">
    <source>
        <dbReference type="SAM" id="SignalP"/>
    </source>
</evidence>
<keyword evidence="4" id="KW-1185">Reference proteome</keyword>
<evidence type="ECO:0000313" key="4">
    <source>
        <dbReference type="Proteomes" id="UP001157186"/>
    </source>
</evidence>
<accession>A0ABQ6GRQ6</accession>
<evidence type="ECO:0000313" key="3">
    <source>
        <dbReference type="EMBL" id="GLX78082.1"/>
    </source>
</evidence>
<protein>
    <recommendedName>
        <fullName evidence="2">SnoaL-like domain-containing protein</fullName>
    </recommendedName>
</protein>
<feature type="domain" description="SnoaL-like" evidence="2">
    <location>
        <begin position="27"/>
        <end position="140"/>
    </location>
</feature>
<dbReference type="EMBL" id="BSST01000001">
    <property type="protein sequence ID" value="GLX78082.1"/>
    <property type="molecule type" value="Genomic_DNA"/>
</dbReference>
<reference evidence="3 4" key="1">
    <citation type="submission" date="2023-03" db="EMBL/GenBank/DDBJ databases">
        <title>Draft genome sequence of Thalassotalea insulae KCTC 62186T.</title>
        <authorList>
            <person name="Sawabe T."/>
        </authorList>
    </citation>
    <scope>NUCLEOTIDE SEQUENCE [LARGE SCALE GENOMIC DNA]</scope>
    <source>
        <strain evidence="3 4">KCTC 62186</strain>
    </source>
</reference>
<gene>
    <name evidence="3" type="ORF">tinsulaeT_14220</name>
</gene>
<comment type="caution">
    <text evidence="3">The sequence shown here is derived from an EMBL/GenBank/DDBJ whole genome shotgun (WGS) entry which is preliminary data.</text>
</comment>
<sequence length="158" mass="18173">MNNYKQYIYALLMLLTSYSLYANDELNNVLDSYHQAAAAADFKQYFALLADEGVFLGTDASERWSKKEFAQYVKPYFNQGKGWKYVSTERNFSPIAGTNLVFFDELLHNDHYGQCRGSGVLRLKNNQWQILQYNLSVMVPNEVSSEVVSVIRNVEKAN</sequence>